<dbReference type="OrthoDB" id="9807946at2"/>
<evidence type="ECO:0000256" key="6">
    <source>
        <dbReference type="PIRSR" id="PIRSR000350-4"/>
    </source>
</evidence>
<evidence type="ECO:0000259" key="8">
    <source>
        <dbReference type="Pfam" id="PF07992"/>
    </source>
</evidence>
<dbReference type="Gene3D" id="3.50.50.60">
    <property type="entry name" value="FAD/NAD(P)-binding domain"/>
    <property type="match status" value="2"/>
</dbReference>
<evidence type="ECO:0000256" key="2">
    <source>
        <dbReference type="ARBA" id="ARBA00022630"/>
    </source>
</evidence>
<dbReference type="PRINTS" id="PR00411">
    <property type="entry name" value="PNDRDTASEI"/>
</dbReference>
<accession>A0A1H5ZL37</accession>
<feature type="binding site" evidence="5">
    <location>
        <position position="312"/>
    </location>
    <ligand>
        <name>FAD</name>
        <dbReference type="ChEBI" id="CHEBI:57692"/>
    </ligand>
</feature>
<keyword evidence="9" id="KW-0670">Pyruvate</keyword>
<feature type="binding site" evidence="5">
    <location>
        <begin position="180"/>
        <end position="187"/>
    </location>
    <ligand>
        <name>NAD(+)</name>
        <dbReference type="ChEBI" id="CHEBI:57540"/>
    </ligand>
</feature>
<dbReference type="PIRSF" id="PIRSF000350">
    <property type="entry name" value="Mercury_reductase_MerA"/>
    <property type="match status" value="1"/>
</dbReference>
<dbReference type="Proteomes" id="UP000236728">
    <property type="component" value="Unassembled WGS sequence"/>
</dbReference>
<feature type="domain" description="FAD/NAD(P)-binding" evidence="8">
    <location>
        <begin position="8"/>
        <end position="323"/>
    </location>
</feature>
<sequence>MTQRFDDIVVGSGQAGPFLAVRLANAGRRVAIVERKFFGGTCVNVGCTPTKTMIASAETAHRVRESVRWGVHHAGEVTVSMPEVQLRTQKVVMSSRNGIEKMLRSTPNITVFKGTAHFTSPTTLNVKGEDTAEIEGERIFLNVGTRAAVPDLKGVHDVPFLTNTTLLAMQEVPDHLVVVGGGYIGLEFAQMFRRFGSKVTVVEMGPRLAAHEDPDVTDALIELFTQEDIGLRLNAECIAMAPGAKGGVQVHVNCNEGEPAVQGSHVLLAVGRTPNTQDLGLEAAGVIVDDRGYTPVNDELQTNVPHIYALGDCNKRGAFTHTSYNDFEIVADNLIDGAKRRVTDRIQAHALYTDPPVAQVGMTEVEVKKSGRNALVGRRAMTRVGRAVEKGESFGFMKILADADSKEILGATIFGVGGDEAIHAIVDLMYAKAPYTTLQHAVHIHPTVAELLPTVAGDLKPLT</sequence>
<dbReference type="PRINTS" id="PR00368">
    <property type="entry name" value="FADPNR"/>
</dbReference>
<protein>
    <submittedName>
        <fullName evidence="9">Pyruvate/2-oxoglutarate dehydrogenase complex, dihydrolipoamide dehydrogenase (E3) component</fullName>
    </submittedName>
</protein>
<gene>
    <name evidence="9" type="ORF">SAMN05421819_2723</name>
</gene>
<evidence type="ECO:0000313" key="10">
    <source>
        <dbReference type="Proteomes" id="UP000236728"/>
    </source>
</evidence>
<evidence type="ECO:0000256" key="5">
    <source>
        <dbReference type="PIRSR" id="PIRSR000350-3"/>
    </source>
</evidence>
<dbReference type="PANTHER" id="PTHR43014:SF2">
    <property type="entry name" value="MERCURIC REDUCTASE"/>
    <property type="match status" value="1"/>
</dbReference>
<evidence type="ECO:0000256" key="1">
    <source>
        <dbReference type="ARBA" id="ARBA00007532"/>
    </source>
</evidence>
<keyword evidence="2" id="KW-0285">Flavoprotein</keyword>
<dbReference type="RefSeq" id="WP_103933591.1">
    <property type="nucleotide sequence ID" value="NZ_FNVA01000004.1"/>
</dbReference>
<dbReference type="PANTHER" id="PTHR43014">
    <property type="entry name" value="MERCURIC REDUCTASE"/>
    <property type="match status" value="1"/>
</dbReference>
<dbReference type="NCBIfam" id="NF004992">
    <property type="entry name" value="PRK06370.1-4"/>
    <property type="match status" value="1"/>
</dbReference>
<feature type="binding site" evidence="5">
    <location>
        <position position="203"/>
    </location>
    <ligand>
        <name>NAD(+)</name>
        <dbReference type="ChEBI" id="CHEBI:57540"/>
    </ligand>
</feature>
<dbReference type="Pfam" id="PF07992">
    <property type="entry name" value="Pyr_redox_2"/>
    <property type="match status" value="1"/>
</dbReference>
<comment type="cofactor">
    <cofactor evidence="5">
        <name>FAD</name>
        <dbReference type="ChEBI" id="CHEBI:57692"/>
    </cofactor>
    <text evidence="5">Binds 1 FAD per subunit.</text>
</comment>
<reference evidence="9 10" key="1">
    <citation type="submission" date="2016-10" db="EMBL/GenBank/DDBJ databases">
        <authorList>
            <person name="de Groot N.N."/>
        </authorList>
    </citation>
    <scope>NUCLEOTIDE SEQUENCE [LARGE SCALE GENOMIC DNA]</scope>
    <source>
        <strain evidence="9 10">DSM 22489</strain>
    </source>
</reference>
<feature type="binding site" evidence="5">
    <location>
        <position position="51"/>
    </location>
    <ligand>
        <name>FAD</name>
        <dbReference type="ChEBI" id="CHEBI:57692"/>
    </ligand>
</feature>
<keyword evidence="5" id="KW-0520">NAD</keyword>
<dbReference type="InterPro" id="IPR036188">
    <property type="entry name" value="FAD/NAD-bd_sf"/>
</dbReference>
<feature type="active site" description="Proton acceptor" evidence="4">
    <location>
        <position position="445"/>
    </location>
</feature>
<organism evidence="9 10">
    <name type="scientific">Bryocella elongata</name>
    <dbReference type="NCBI Taxonomy" id="863522"/>
    <lineage>
        <taxon>Bacteria</taxon>
        <taxon>Pseudomonadati</taxon>
        <taxon>Acidobacteriota</taxon>
        <taxon>Terriglobia</taxon>
        <taxon>Terriglobales</taxon>
        <taxon>Acidobacteriaceae</taxon>
        <taxon>Bryocella</taxon>
    </lineage>
</organism>
<dbReference type="SUPFAM" id="SSF51905">
    <property type="entry name" value="FAD/NAD(P)-binding domain"/>
    <property type="match status" value="1"/>
</dbReference>
<keyword evidence="5" id="KW-0547">Nucleotide-binding</keyword>
<keyword evidence="10" id="KW-1185">Reference proteome</keyword>
<name>A0A1H5ZL37_9BACT</name>
<proteinExistence type="inferred from homology"/>
<evidence type="ECO:0000256" key="3">
    <source>
        <dbReference type="ARBA" id="ARBA00022827"/>
    </source>
</evidence>
<feature type="disulfide bond" description="Redox-active" evidence="6">
    <location>
        <begin position="42"/>
        <end position="47"/>
    </location>
</feature>
<dbReference type="Gene3D" id="3.30.390.30">
    <property type="match status" value="1"/>
</dbReference>
<dbReference type="InterPro" id="IPR016156">
    <property type="entry name" value="FAD/NAD-linked_Rdtase_dimer_sf"/>
</dbReference>
<comment type="similarity">
    <text evidence="1">Belongs to the class-I pyridine nucleotide-disulfide oxidoreductase family.</text>
</comment>
<feature type="binding site" evidence="5">
    <location>
        <position position="271"/>
    </location>
    <ligand>
        <name>NAD(+)</name>
        <dbReference type="ChEBI" id="CHEBI:57540"/>
    </ligand>
</feature>
<dbReference type="InterPro" id="IPR001100">
    <property type="entry name" value="Pyr_nuc-diS_OxRdtase"/>
</dbReference>
<keyword evidence="3 5" id="KW-0274">FAD</keyword>
<feature type="domain" description="Pyridine nucleotide-disulphide oxidoreductase dimerisation" evidence="7">
    <location>
        <begin position="349"/>
        <end position="454"/>
    </location>
</feature>
<evidence type="ECO:0000313" key="9">
    <source>
        <dbReference type="EMBL" id="SEG36941.1"/>
    </source>
</evidence>
<dbReference type="SUPFAM" id="SSF55424">
    <property type="entry name" value="FAD/NAD-linked reductases, dimerisation (C-terminal) domain"/>
    <property type="match status" value="1"/>
</dbReference>
<dbReference type="InterPro" id="IPR023753">
    <property type="entry name" value="FAD/NAD-binding_dom"/>
</dbReference>
<dbReference type="GO" id="GO:0050660">
    <property type="term" value="F:flavin adenine dinucleotide binding"/>
    <property type="evidence" value="ECO:0007669"/>
    <property type="project" value="TreeGrafter"/>
</dbReference>
<evidence type="ECO:0000256" key="4">
    <source>
        <dbReference type="PIRSR" id="PIRSR000350-2"/>
    </source>
</evidence>
<dbReference type="AlphaFoldDB" id="A0A1H5ZL37"/>
<evidence type="ECO:0000259" key="7">
    <source>
        <dbReference type="Pfam" id="PF02852"/>
    </source>
</evidence>
<dbReference type="InterPro" id="IPR004099">
    <property type="entry name" value="Pyr_nucl-diS_OxRdtase_dimer"/>
</dbReference>
<dbReference type="EMBL" id="FNVA01000004">
    <property type="protein sequence ID" value="SEG36941.1"/>
    <property type="molecule type" value="Genomic_DNA"/>
</dbReference>
<dbReference type="GO" id="GO:0003955">
    <property type="term" value="F:NAD(P)H dehydrogenase (quinone) activity"/>
    <property type="evidence" value="ECO:0007669"/>
    <property type="project" value="TreeGrafter"/>
</dbReference>
<dbReference type="Pfam" id="PF02852">
    <property type="entry name" value="Pyr_redox_dim"/>
    <property type="match status" value="1"/>
</dbReference>